<dbReference type="AlphaFoldDB" id="A0AAF0E5J6"/>
<organism evidence="13 14">
    <name type="scientific">Malassezia caprae</name>
    <dbReference type="NCBI Taxonomy" id="1381934"/>
    <lineage>
        <taxon>Eukaryota</taxon>
        <taxon>Fungi</taxon>
        <taxon>Dikarya</taxon>
        <taxon>Basidiomycota</taxon>
        <taxon>Ustilaginomycotina</taxon>
        <taxon>Malasseziomycetes</taxon>
        <taxon>Malasseziales</taxon>
        <taxon>Malasseziaceae</taxon>
        <taxon>Malassezia</taxon>
    </lineage>
</organism>
<comment type="subcellular location">
    <subcellularLocation>
        <location evidence="1">Endoplasmic reticulum membrane</location>
        <topology evidence="1">Single-pass membrane protein</topology>
    </subcellularLocation>
</comment>
<evidence type="ECO:0000256" key="5">
    <source>
        <dbReference type="ARBA" id="ARBA00022676"/>
    </source>
</evidence>
<dbReference type="GO" id="GO:0004578">
    <property type="term" value="F:chitobiosyldiphosphodolichol beta-mannosyltransferase activity"/>
    <property type="evidence" value="ECO:0007669"/>
    <property type="project" value="UniProtKB-EC"/>
</dbReference>
<keyword evidence="5 13" id="KW-0328">Glycosyltransferase</keyword>
<dbReference type="SUPFAM" id="SSF53756">
    <property type="entry name" value="UDP-Glycosyltransferase/glycogen phosphorylase"/>
    <property type="match status" value="1"/>
</dbReference>
<gene>
    <name evidence="13" type="primary">ALG1</name>
    <name evidence="13" type="ORF">MCAP1_001300</name>
</gene>
<evidence type="ECO:0000313" key="13">
    <source>
        <dbReference type="EMBL" id="WFD19080.1"/>
    </source>
</evidence>
<keyword evidence="12" id="KW-0732">Signal</keyword>
<evidence type="ECO:0000256" key="1">
    <source>
        <dbReference type="ARBA" id="ARBA00004389"/>
    </source>
</evidence>
<feature type="signal peptide" evidence="12">
    <location>
        <begin position="1"/>
        <end position="21"/>
    </location>
</feature>
<evidence type="ECO:0000313" key="14">
    <source>
        <dbReference type="Proteomes" id="UP001220961"/>
    </source>
</evidence>
<comment type="function">
    <text evidence="11">Participates in the formation of the lipid-linked precursor oligosaccharide for N-glycosylation. Involved in assembling the dolichol-pyrophosphate-GlcNAc(2)-Man(5) intermediate on the cytoplasmic surface of the ER.</text>
</comment>
<dbReference type="EMBL" id="CP119909">
    <property type="protein sequence ID" value="WFD19080.1"/>
    <property type="molecule type" value="Genomic_DNA"/>
</dbReference>
<keyword evidence="8" id="KW-0256">Endoplasmic reticulum</keyword>
<accession>A0AAF0E5J6</accession>
<keyword evidence="7" id="KW-0812">Transmembrane</keyword>
<keyword evidence="10" id="KW-0472">Membrane</keyword>
<dbReference type="GO" id="GO:0005789">
    <property type="term" value="C:endoplasmic reticulum membrane"/>
    <property type="evidence" value="ECO:0007669"/>
    <property type="project" value="UniProtKB-SubCell"/>
</dbReference>
<dbReference type="Proteomes" id="UP001220961">
    <property type="component" value="Chromosome 2"/>
</dbReference>
<evidence type="ECO:0000256" key="9">
    <source>
        <dbReference type="ARBA" id="ARBA00022989"/>
    </source>
</evidence>
<name>A0AAF0E5J6_9BASI</name>
<evidence type="ECO:0000256" key="4">
    <source>
        <dbReference type="ARBA" id="ARBA00015841"/>
    </source>
</evidence>
<evidence type="ECO:0000256" key="8">
    <source>
        <dbReference type="ARBA" id="ARBA00022824"/>
    </source>
</evidence>
<evidence type="ECO:0000256" key="11">
    <source>
        <dbReference type="ARBA" id="ARBA00024899"/>
    </source>
</evidence>
<dbReference type="PANTHER" id="PTHR13036:SF0">
    <property type="entry name" value="CHITOBIOSYLDIPHOSPHODOLICHOL BETA-MANNOSYLTRANSFERASE"/>
    <property type="match status" value="1"/>
</dbReference>
<dbReference type="Gene3D" id="3.40.50.2000">
    <property type="entry name" value="Glycogen Phosphorylase B"/>
    <property type="match status" value="1"/>
</dbReference>
<evidence type="ECO:0000256" key="6">
    <source>
        <dbReference type="ARBA" id="ARBA00022679"/>
    </source>
</evidence>
<dbReference type="InterPro" id="IPR026051">
    <property type="entry name" value="ALG1-like"/>
</dbReference>
<keyword evidence="9" id="KW-1133">Transmembrane helix</keyword>
<evidence type="ECO:0000256" key="12">
    <source>
        <dbReference type="SAM" id="SignalP"/>
    </source>
</evidence>
<dbReference type="PANTHER" id="PTHR13036">
    <property type="entry name" value="BETA1,4 MANNOSYLTRANSFERASE"/>
    <property type="match status" value="1"/>
</dbReference>
<dbReference type="EC" id="2.4.1.142" evidence="3"/>
<dbReference type="Pfam" id="PF13692">
    <property type="entry name" value="Glyco_trans_1_4"/>
    <property type="match status" value="1"/>
</dbReference>
<reference evidence="13" key="1">
    <citation type="submission" date="2023-03" db="EMBL/GenBank/DDBJ databases">
        <title>Mating type loci evolution in Malassezia.</title>
        <authorList>
            <person name="Coelho M.A."/>
        </authorList>
    </citation>
    <scope>NUCLEOTIDE SEQUENCE</scope>
    <source>
        <strain evidence="13">CBS 10434</strain>
    </source>
</reference>
<feature type="chain" id="PRO_5042147214" description="Chitobiosyldiphosphodolichol beta-mannosyltransferase" evidence="12">
    <location>
        <begin position="22"/>
        <end position="427"/>
    </location>
</feature>
<evidence type="ECO:0000256" key="7">
    <source>
        <dbReference type="ARBA" id="ARBA00022692"/>
    </source>
</evidence>
<evidence type="ECO:0000256" key="2">
    <source>
        <dbReference type="ARBA" id="ARBA00004922"/>
    </source>
</evidence>
<sequence>MLAPALAAVLVVLATLLVWRARGPAAGRSAMVVVLGDVARSPRMCYHVRSLVAAGWSVGVAGYWETPLPPDLEAAVRRVPLWTPPRALQGLPRALFAVVALIKVPVQAAVLLLQLVTYAPRPSLVVVQTPPAIPTLGIVRLACALTRSALVIDWHNLGYTLLALKLGARSPLVAVARTLERWLGAHADVHLFVTHAMRTQLLTQWRLRGRTAVLHDRPPAHFGRLSPLERDAFLAQHPFCPEHRKLVVTSTSWTPDEDIGMLIDAAALYEALARRDAAVPPISIVITGRGPLRASYEREMAARAAREAWTHVCIRTAWLAADDYPRLLGAADVGVSLHTSSSGIDLPMKVVDMLGCGLPVCALSFACLPELVEAGVNGAVFSSASQLATSIADVLTGRLRLPHTGFLGSDAPTWQAQWTRTVAPLLP</sequence>
<evidence type="ECO:0000256" key="10">
    <source>
        <dbReference type="ARBA" id="ARBA00023136"/>
    </source>
</evidence>
<proteinExistence type="predicted"/>
<keyword evidence="14" id="KW-1185">Reference proteome</keyword>
<comment type="pathway">
    <text evidence="2">Protein modification; protein glycosylation.</text>
</comment>
<keyword evidence="6 13" id="KW-0808">Transferase</keyword>
<evidence type="ECO:0000256" key="3">
    <source>
        <dbReference type="ARBA" id="ARBA00012611"/>
    </source>
</evidence>
<protein>
    <recommendedName>
        <fullName evidence="4">Chitobiosyldiphosphodolichol beta-mannosyltransferase</fullName>
        <ecNumber evidence="3">2.4.1.142</ecNumber>
    </recommendedName>
</protein>